<reference evidence="2" key="1">
    <citation type="thesis" date="2020" institute="Technische Universitat Dresden" country="Dresden, Germany">
        <title>The Agarolytic System of Microbulbifer elongatus PORT2, Isolated from Batu Karas, Pangandaran West Java Indonesia.</title>
        <authorList>
            <person name="Anggraeni S.R."/>
        </authorList>
    </citation>
    <scope>NUCLEOTIDE SEQUENCE</scope>
    <source>
        <strain evidence="2">PORT2</strain>
    </source>
</reference>
<evidence type="ECO:0000313" key="2">
    <source>
        <dbReference type="EMBL" id="MCQ3829863.1"/>
    </source>
</evidence>
<dbReference type="EMBL" id="JACASI010000030">
    <property type="protein sequence ID" value="MCQ3829863.1"/>
    <property type="molecule type" value="Genomic_DNA"/>
</dbReference>
<dbReference type="Proteomes" id="UP001205566">
    <property type="component" value="Unassembled WGS sequence"/>
</dbReference>
<dbReference type="PANTHER" id="PTHR13887:SF41">
    <property type="entry name" value="THIOREDOXIN SUPERFAMILY PROTEIN"/>
    <property type="match status" value="1"/>
</dbReference>
<dbReference type="InterPro" id="IPR001853">
    <property type="entry name" value="DSBA-like_thioredoxin_dom"/>
</dbReference>
<evidence type="ECO:0000259" key="1">
    <source>
        <dbReference type="Pfam" id="PF01323"/>
    </source>
</evidence>
<gene>
    <name evidence="2" type="ORF">HXX02_10445</name>
</gene>
<dbReference type="SUPFAM" id="SSF52833">
    <property type="entry name" value="Thioredoxin-like"/>
    <property type="match status" value="1"/>
</dbReference>
<keyword evidence="3" id="KW-1185">Reference proteome</keyword>
<protein>
    <submittedName>
        <fullName evidence="2">DsbA family oxidoreductase</fullName>
    </submittedName>
</protein>
<accession>A0ABT1P193</accession>
<dbReference type="Pfam" id="PF01323">
    <property type="entry name" value="DSBA"/>
    <property type="match status" value="1"/>
</dbReference>
<proteinExistence type="predicted"/>
<sequence>MQKLSLRIDIVSDVVCPWCVIGYYRLQKALNDFTDTVEPTINWLPFELNPDMPTEGQNLREHIAEKYGTTPEESIAARQQLTALGADVGFTFDYFDDMRMVNTFHAHQLLHWAANEGKQNALSLQLFEAFFSQRKDVSSFDVLIAAADKVGLNTYAARDVLAKQTYADEVRQLEQAIVDKGVRGVPLFIFNGEHVISGAQEIAAFTGVLQQFLQ</sequence>
<dbReference type="PANTHER" id="PTHR13887">
    <property type="entry name" value="GLUTATHIONE S-TRANSFERASE KAPPA"/>
    <property type="match status" value="1"/>
</dbReference>
<feature type="domain" description="DSBA-like thioredoxin" evidence="1">
    <location>
        <begin position="8"/>
        <end position="209"/>
    </location>
</feature>
<dbReference type="Gene3D" id="3.40.30.10">
    <property type="entry name" value="Glutaredoxin"/>
    <property type="match status" value="1"/>
</dbReference>
<dbReference type="InterPro" id="IPR036249">
    <property type="entry name" value="Thioredoxin-like_sf"/>
</dbReference>
<comment type="caution">
    <text evidence="2">The sequence shown here is derived from an EMBL/GenBank/DDBJ whole genome shotgun (WGS) entry which is preliminary data.</text>
</comment>
<evidence type="ECO:0000313" key="3">
    <source>
        <dbReference type="Proteomes" id="UP001205566"/>
    </source>
</evidence>
<dbReference type="CDD" id="cd03024">
    <property type="entry name" value="DsbA_FrnE"/>
    <property type="match status" value="1"/>
</dbReference>
<name>A0ABT1P193_9GAMM</name>
<organism evidence="2 3">
    <name type="scientific">Microbulbifer elongatus</name>
    <dbReference type="NCBI Taxonomy" id="86173"/>
    <lineage>
        <taxon>Bacteria</taxon>
        <taxon>Pseudomonadati</taxon>
        <taxon>Pseudomonadota</taxon>
        <taxon>Gammaproteobacteria</taxon>
        <taxon>Cellvibrionales</taxon>
        <taxon>Microbulbiferaceae</taxon>
        <taxon>Microbulbifer</taxon>
    </lineage>
</organism>
<dbReference type="RefSeq" id="WP_255874896.1">
    <property type="nucleotide sequence ID" value="NZ_JACASI010000030.1"/>
</dbReference>